<name>A0A4U0SHH1_9ACTN</name>
<reference evidence="10 11" key="1">
    <citation type="submission" date="2019-04" db="EMBL/GenBank/DDBJ databases">
        <title>Streptomyces oryziradicis sp. nov., a novel actinomycete isolated from rhizosphere soil of rice (Oryza sativa L.).</title>
        <authorList>
            <person name="Li C."/>
        </authorList>
    </citation>
    <scope>NUCLEOTIDE SEQUENCE [LARGE SCALE GENOMIC DNA]</scope>
    <source>
        <strain evidence="10 11">NEAU-C40</strain>
    </source>
</reference>
<gene>
    <name evidence="10" type="ORF">FCI23_23820</name>
</gene>
<feature type="signal peptide" evidence="8">
    <location>
        <begin position="1"/>
        <end position="33"/>
    </location>
</feature>
<evidence type="ECO:0000256" key="6">
    <source>
        <dbReference type="ARBA" id="ARBA00023295"/>
    </source>
</evidence>
<feature type="domain" description="Glycoside hydrolase family 3 N-terminal" evidence="9">
    <location>
        <begin position="57"/>
        <end position="281"/>
    </location>
</feature>
<dbReference type="PRINTS" id="PR00133">
    <property type="entry name" value="GLHYDRLASE3"/>
</dbReference>
<accession>A0A4U0SHH1</accession>
<keyword evidence="11" id="KW-1185">Reference proteome</keyword>
<evidence type="ECO:0000256" key="5">
    <source>
        <dbReference type="ARBA" id="ARBA00022801"/>
    </source>
</evidence>
<dbReference type="AlphaFoldDB" id="A0A4U0SHH1"/>
<proteinExistence type="inferred from homology"/>
<evidence type="ECO:0000256" key="8">
    <source>
        <dbReference type="SAM" id="SignalP"/>
    </source>
</evidence>
<sequence length="455" mass="49097">MPLISPRTRLRRLTTLATAAVCVAAIGSVQARADGPVYKKANAPVELRVKDLLRRMTLQEKIGQMDQVAVARMQGDCEWSGGALNDACMKTVLADYPAGSVISGGGMGPAKNTPGDWARMVNSVQKYAIENTRLHIPVLYGVDAVHGHNNVLGATVFPHQIGLGATWDPATVRAAAASTARSVAATGIDWNFAPVADLARDQRWGRYYETYGEDPLLTGTLAAASVKGIEGADGAKNVAATVKHFGGYSEPSNGHDRVPADVSTRYLQDTLLPSYRQAVEARGADGDGELRRHQRRSRHRVEVPAHQGAAGQVGLQGRHRQRLAGRTGLADQLPDRRRLPGGYSARGQRRARHGHGAVLRQAVERWPEDGGRPGPGLRTAHQRVRDADPAAEVQPRPVRAPVRRRLEGRRRGARGGPGPRAAGGHRVAGAAAQRGLGAAGRHLREEDRRRRRIRR</sequence>
<feature type="compositionally biased region" description="Low complexity" evidence="7">
    <location>
        <begin position="390"/>
        <end position="400"/>
    </location>
</feature>
<evidence type="ECO:0000256" key="3">
    <source>
        <dbReference type="ARBA" id="ARBA00012744"/>
    </source>
</evidence>
<dbReference type="GO" id="GO:0008422">
    <property type="term" value="F:beta-glucosidase activity"/>
    <property type="evidence" value="ECO:0007669"/>
    <property type="project" value="UniProtKB-EC"/>
</dbReference>
<dbReference type="InterPro" id="IPR017853">
    <property type="entry name" value="GH"/>
</dbReference>
<feature type="chain" id="PRO_5020197603" description="beta-glucosidase" evidence="8">
    <location>
        <begin position="34"/>
        <end position="455"/>
    </location>
</feature>
<dbReference type="Proteomes" id="UP000305778">
    <property type="component" value="Unassembled WGS sequence"/>
</dbReference>
<evidence type="ECO:0000256" key="4">
    <source>
        <dbReference type="ARBA" id="ARBA00022729"/>
    </source>
</evidence>
<dbReference type="OrthoDB" id="9803863at2"/>
<dbReference type="InterPro" id="IPR036962">
    <property type="entry name" value="Glyco_hydro_3_N_sf"/>
</dbReference>
<dbReference type="Pfam" id="PF00933">
    <property type="entry name" value="Glyco_hydro_3"/>
    <property type="match status" value="1"/>
</dbReference>
<keyword evidence="6" id="KW-0326">Glycosidase</keyword>
<evidence type="ECO:0000256" key="2">
    <source>
        <dbReference type="ARBA" id="ARBA00005336"/>
    </source>
</evidence>
<dbReference type="InterPro" id="IPR001764">
    <property type="entry name" value="Glyco_hydro_3_N"/>
</dbReference>
<evidence type="ECO:0000256" key="1">
    <source>
        <dbReference type="ARBA" id="ARBA00000448"/>
    </source>
</evidence>
<feature type="compositionally biased region" description="Basic and acidic residues" evidence="7">
    <location>
        <begin position="282"/>
        <end position="291"/>
    </location>
</feature>
<dbReference type="Gene3D" id="3.20.20.300">
    <property type="entry name" value="Glycoside hydrolase, family 3, N-terminal domain"/>
    <property type="match status" value="1"/>
</dbReference>
<evidence type="ECO:0000259" key="9">
    <source>
        <dbReference type="Pfam" id="PF00933"/>
    </source>
</evidence>
<keyword evidence="4 8" id="KW-0732">Signal</keyword>
<dbReference type="PANTHER" id="PTHR30620:SF16">
    <property type="entry name" value="LYSOSOMAL BETA GLUCOSIDASE"/>
    <property type="match status" value="1"/>
</dbReference>
<organism evidence="10 11">
    <name type="scientific">Actinacidiphila oryziradicis</name>
    <dbReference type="NCBI Taxonomy" id="2571141"/>
    <lineage>
        <taxon>Bacteria</taxon>
        <taxon>Bacillati</taxon>
        <taxon>Actinomycetota</taxon>
        <taxon>Actinomycetes</taxon>
        <taxon>Kitasatosporales</taxon>
        <taxon>Streptomycetaceae</taxon>
        <taxon>Actinacidiphila</taxon>
    </lineage>
</organism>
<dbReference type="EMBL" id="SUMC01000024">
    <property type="protein sequence ID" value="TKA09124.1"/>
    <property type="molecule type" value="Genomic_DNA"/>
</dbReference>
<feature type="compositionally biased region" description="Basic residues" evidence="7">
    <location>
        <begin position="401"/>
        <end position="413"/>
    </location>
</feature>
<comment type="caution">
    <text evidence="10">The sequence shown here is derived from an EMBL/GenBank/DDBJ whole genome shotgun (WGS) entry which is preliminary data.</text>
</comment>
<evidence type="ECO:0000256" key="7">
    <source>
        <dbReference type="SAM" id="MobiDB-lite"/>
    </source>
</evidence>
<dbReference type="InterPro" id="IPR051915">
    <property type="entry name" value="Cellulose_Degrad_GH3"/>
</dbReference>
<feature type="region of interest" description="Disordered" evidence="7">
    <location>
        <begin position="282"/>
        <end position="455"/>
    </location>
</feature>
<dbReference type="EC" id="3.2.1.21" evidence="3"/>
<protein>
    <recommendedName>
        <fullName evidence="3">beta-glucosidase</fullName>
        <ecNumber evidence="3">3.2.1.21</ecNumber>
    </recommendedName>
</protein>
<evidence type="ECO:0000313" key="10">
    <source>
        <dbReference type="EMBL" id="TKA09124.1"/>
    </source>
</evidence>
<evidence type="ECO:0000313" key="11">
    <source>
        <dbReference type="Proteomes" id="UP000305778"/>
    </source>
</evidence>
<comment type="similarity">
    <text evidence="2">Belongs to the glycosyl hydrolase 3 family.</text>
</comment>
<dbReference type="GO" id="GO:0009251">
    <property type="term" value="P:glucan catabolic process"/>
    <property type="evidence" value="ECO:0007669"/>
    <property type="project" value="TreeGrafter"/>
</dbReference>
<dbReference type="SUPFAM" id="SSF51445">
    <property type="entry name" value="(Trans)glycosidases"/>
    <property type="match status" value="1"/>
</dbReference>
<dbReference type="PANTHER" id="PTHR30620">
    <property type="entry name" value="PERIPLASMIC BETA-GLUCOSIDASE-RELATED"/>
    <property type="match status" value="1"/>
</dbReference>
<keyword evidence="5" id="KW-0378">Hydrolase</keyword>
<feature type="compositionally biased region" description="Basic and acidic residues" evidence="7">
    <location>
        <begin position="362"/>
        <end position="371"/>
    </location>
</feature>
<comment type="catalytic activity">
    <reaction evidence="1">
        <text>Hydrolysis of terminal, non-reducing beta-D-glucosyl residues with release of beta-D-glucose.</text>
        <dbReference type="EC" id="3.2.1.21"/>
    </reaction>
</comment>
<feature type="compositionally biased region" description="Low complexity" evidence="7">
    <location>
        <begin position="419"/>
        <end position="440"/>
    </location>
</feature>